<proteinExistence type="predicted"/>
<evidence type="ECO:0000313" key="2">
    <source>
        <dbReference type="Proteomes" id="UP000239939"/>
    </source>
</evidence>
<organism evidence="1 2">
    <name type="scientific">Xanthomonas populi</name>
    <dbReference type="NCBI Taxonomy" id="53414"/>
    <lineage>
        <taxon>Bacteria</taxon>
        <taxon>Pseudomonadati</taxon>
        <taxon>Pseudomonadota</taxon>
        <taxon>Gammaproteobacteria</taxon>
        <taxon>Lysobacterales</taxon>
        <taxon>Lysobacteraceae</taxon>
        <taxon>Xanthomonas</taxon>
    </lineage>
</organism>
<dbReference type="AlphaFoldDB" id="A0A2S7EQX1"/>
<protein>
    <recommendedName>
        <fullName evidence="3">Transposase</fullName>
    </recommendedName>
</protein>
<accession>A0A2S7EQX1</accession>
<name>A0A2S7EQX1_9XANT</name>
<dbReference type="RefSeq" id="WP_128416832.1">
    <property type="nucleotide sequence ID" value="NZ_MDEJ01000041.1"/>
</dbReference>
<sequence>MSERCDAQDKALAILQARHALYQQARHANPARWSGNTRNWEHIGAVALNPEKASHDTQVDTRRNILIP</sequence>
<evidence type="ECO:0000313" key="1">
    <source>
        <dbReference type="EMBL" id="PPU95464.1"/>
    </source>
</evidence>
<evidence type="ECO:0008006" key="3">
    <source>
        <dbReference type="Google" id="ProtNLM"/>
    </source>
</evidence>
<dbReference type="Proteomes" id="UP000239939">
    <property type="component" value="Unassembled WGS sequence"/>
</dbReference>
<keyword evidence="2" id="KW-1185">Reference proteome</keyword>
<gene>
    <name evidence="1" type="ORF">XpopCFBP1817_08695</name>
</gene>
<dbReference type="EMBL" id="MDEJ01000041">
    <property type="protein sequence ID" value="PPU95464.1"/>
    <property type="molecule type" value="Genomic_DNA"/>
</dbReference>
<comment type="caution">
    <text evidence="1">The sequence shown here is derived from an EMBL/GenBank/DDBJ whole genome shotgun (WGS) entry which is preliminary data.</text>
</comment>
<dbReference type="OrthoDB" id="7064550at2"/>
<reference evidence="2" key="1">
    <citation type="submission" date="2016-08" db="EMBL/GenBank/DDBJ databases">
        <authorList>
            <person name="Merda D."/>
            <person name="Briand M."/>
            <person name="Taghouti G."/>
            <person name="Carrere S."/>
            <person name="Gouzy J."/>
            <person name="Portier P."/>
            <person name="Jacques M.-A."/>
            <person name="Fischer-Le Saux M."/>
        </authorList>
    </citation>
    <scope>NUCLEOTIDE SEQUENCE [LARGE SCALE GENOMIC DNA]</scope>
    <source>
        <strain evidence="2">CFBP1817</strain>
    </source>
</reference>